<reference evidence="2 3" key="1">
    <citation type="submission" date="2020-02" db="EMBL/GenBank/DDBJ databases">
        <authorList>
            <person name="Zheng R.K."/>
            <person name="Sun C.M."/>
        </authorList>
    </citation>
    <scope>NUCLEOTIDE SEQUENCE [LARGE SCALE GENOMIC DNA]</scope>
    <source>
        <strain evidence="3">rifampicinis</strain>
    </source>
</reference>
<feature type="signal peptide" evidence="1">
    <location>
        <begin position="1"/>
        <end position="23"/>
    </location>
</feature>
<sequence length="240" mass="25787">MKKVTILLFALVAVLSTVFSVSAQDSIKPGETVEGEITDDTYAVAYEYIGTAGEVIVVDLFPVDVLADYDNPSVIIELDGVEILRYDGYGATTVVTQLPDDGTYTITAGRRDDADGDSVGEYTLTLRNPTPITIDEPQSNTIDNESTHYYVYDGDEDFMVSFARQGDYAPQISVNTVDTSATPGRLDAVAAMGGPAVTRGTMGVIPGGELYVLVVEEPLFSFSFGEITAEYALGLFLPEE</sequence>
<dbReference type="AlphaFoldDB" id="A0A7S8E564"/>
<dbReference type="Gene3D" id="2.60.120.380">
    <property type="match status" value="1"/>
</dbReference>
<name>A0A7S8E564_9CHLR</name>
<evidence type="ECO:0000313" key="3">
    <source>
        <dbReference type="Proteomes" id="UP000594468"/>
    </source>
</evidence>
<accession>A0A7S8E564</accession>
<dbReference type="EMBL" id="CP062983">
    <property type="protein sequence ID" value="QPC80561.1"/>
    <property type="molecule type" value="Genomic_DNA"/>
</dbReference>
<gene>
    <name evidence="2" type="ORF">G4Y79_12645</name>
</gene>
<dbReference type="RefSeq" id="WP_195168636.1">
    <property type="nucleotide sequence ID" value="NZ_CP062983.1"/>
</dbReference>
<organism evidence="2 3">
    <name type="scientific">Phototrophicus methaneseepsis</name>
    <dbReference type="NCBI Taxonomy" id="2710758"/>
    <lineage>
        <taxon>Bacteria</taxon>
        <taxon>Bacillati</taxon>
        <taxon>Chloroflexota</taxon>
        <taxon>Candidatus Thermofontia</taxon>
        <taxon>Phototrophicales</taxon>
        <taxon>Phototrophicaceae</taxon>
        <taxon>Phototrophicus</taxon>
    </lineage>
</organism>
<keyword evidence="1" id="KW-0732">Signal</keyword>
<evidence type="ECO:0008006" key="4">
    <source>
        <dbReference type="Google" id="ProtNLM"/>
    </source>
</evidence>
<keyword evidence="3" id="KW-1185">Reference proteome</keyword>
<evidence type="ECO:0000256" key="1">
    <source>
        <dbReference type="SAM" id="SignalP"/>
    </source>
</evidence>
<feature type="chain" id="PRO_5032956161" description="Peptidase C-terminal archaeal/bacterial domain-containing protein" evidence="1">
    <location>
        <begin position="24"/>
        <end position="240"/>
    </location>
</feature>
<dbReference type="Proteomes" id="UP000594468">
    <property type="component" value="Chromosome"/>
</dbReference>
<evidence type="ECO:0000313" key="2">
    <source>
        <dbReference type="EMBL" id="QPC80561.1"/>
    </source>
</evidence>
<proteinExistence type="predicted"/>
<dbReference type="KEGG" id="pmet:G4Y79_12645"/>
<protein>
    <recommendedName>
        <fullName evidence="4">Peptidase C-terminal archaeal/bacterial domain-containing protein</fullName>
    </recommendedName>
</protein>